<dbReference type="SUPFAM" id="SSF53187">
    <property type="entry name" value="Zn-dependent exopeptidases"/>
    <property type="match status" value="1"/>
</dbReference>
<dbReference type="CDD" id="cd00433">
    <property type="entry name" value="Peptidase_M17"/>
    <property type="match status" value="1"/>
</dbReference>
<dbReference type="HAMAP" id="MF_00181">
    <property type="entry name" value="Cytosol_peptidase_M17"/>
    <property type="match status" value="1"/>
</dbReference>
<dbReference type="Pfam" id="PF02789">
    <property type="entry name" value="Peptidase_M17_N"/>
    <property type="match status" value="1"/>
</dbReference>
<feature type="domain" description="Cytosol aminopeptidase" evidence="9">
    <location>
        <begin position="354"/>
        <end position="361"/>
    </location>
</feature>
<dbReference type="InterPro" id="IPR000819">
    <property type="entry name" value="Peptidase_M17_C"/>
</dbReference>
<feature type="active site" evidence="8">
    <location>
        <position position="286"/>
    </location>
</feature>
<name>A0A7W9YJF6_9ACTN</name>
<proteinExistence type="inferred from homology"/>
<evidence type="ECO:0000256" key="3">
    <source>
        <dbReference type="ARBA" id="ARBA00009528"/>
    </source>
</evidence>
<feature type="active site" evidence="8">
    <location>
        <position position="360"/>
    </location>
</feature>
<keyword evidence="8" id="KW-0464">Manganese</keyword>
<dbReference type="EC" id="3.4.11.1" evidence="8"/>
<dbReference type="GO" id="GO:0030145">
    <property type="term" value="F:manganese ion binding"/>
    <property type="evidence" value="ECO:0007669"/>
    <property type="project" value="UniProtKB-UniRule"/>
</dbReference>
<accession>A0A7W9YJF6</accession>
<dbReference type="Gene3D" id="3.40.630.10">
    <property type="entry name" value="Zn peptidases"/>
    <property type="match status" value="1"/>
</dbReference>
<gene>
    <name evidence="8" type="primary">pepA</name>
    <name evidence="10" type="ORF">HNR23_003348</name>
</gene>
<dbReference type="EMBL" id="JACHDS010000001">
    <property type="protein sequence ID" value="MBB6173288.1"/>
    <property type="molecule type" value="Genomic_DNA"/>
</dbReference>
<dbReference type="GO" id="GO:0005737">
    <property type="term" value="C:cytoplasm"/>
    <property type="evidence" value="ECO:0007669"/>
    <property type="project" value="UniProtKB-SubCell"/>
</dbReference>
<evidence type="ECO:0000256" key="1">
    <source>
        <dbReference type="ARBA" id="ARBA00000135"/>
    </source>
</evidence>
<dbReference type="SUPFAM" id="SSF52949">
    <property type="entry name" value="Macro domain-like"/>
    <property type="match status" value="1"/>
</dbReference>
<dbReference type="InterPro" id="IPR023042">
    <property type="entry name" value="Peptidase_M17_leu_NH2_pept"/>
</dbReference>
<comment type="caution">
    <text evidence="10">The sequence shown here is derived from an EMBL/GenBank/DDBJ whole genome shotgun (WGS) entry which is preliminary data.</text>
</comment>
<feature type="binding site" evidence="8">
    <location>
        <position position="356"/>
    </location>
    <ligand>
        <name>Mn(2+)</name>
        <dbReference type="ChEBI" id="CHEBI:29035"/>
        <label>1</label>
    </ligand>
</feature>
<dbReference type="Pfam" id="PF00883">
    <property type="entry name" value="Peptidase_M17"/>
    <property type="match status" value="1"/>
</dbReference>
<dbReference type="InterPro" id="IPR008283">
    <property type="entry name" value="Peptidase_M17_N"/>
</dbReference>
<keyword evidence="8" id="KW-0963">Cytoplasm</keyword>
<dbReference type="PANTHER" id="PTHR11963">
    <property type="entry name" value="LEUCINE AMINOPEPTIDASE-RELATED"/>
    <property type="match status" value="1"/>
</dbReference>
<dbReference type="AlphaFoldDB" id="A0A7W9YJF6"/>
<comment type="catalytic activity">
    <reaction evidence="1 8">
        <text>Release of an N-terminal amino acid, Xaa-|-Yaa-, in which Xaa is preferably Leu, but may be other amino acids including Pro although not Arg or Lys, and Yaa may be Pro. Amino acid amides and methyl esters are also readily hydrolyzed, but rates on arylamides are exceedingly low.</text>
        <dbReference type="EC" id="3.4.11.1"/>
    </reaction>
</comment>
<evidence type="ECO:0000256" key="7">
    <source>
        <dbReference type="ARBA" id="ARBA00049972"/>
    </source>
</evidence>
<feature type="binding site" evidence="8">
    <location>
        <position position="279"/>
    </location>
    <ligand>
        <name>Mn(2+)</name>
        <dbReference type="ChEBI" id="CHEBI:29035"/>
        <label>1</label>
    </ligand>
</feature>
<feature type="binding site" evidence="8">
    <location>
        <position position="358"/>
    </location>
    <ligand>
        <name>Mn(2+)</name>
        <dbReference type="ChEBI" id="CHEBI:29035"/>
        <label>1</label>
    </ligand>
</feature>
<evidence type="ECO:0000256" key="2">
    <source>
        <dbReference type="ARBA" id="ARBA00000967"/>
    </source>
</evidence>
<feature type="binding site" evidence="8">
    <location>
        <position position="297"/>
    </location>
    <ligand>
        <name>Mn(2+)</name>
        <dbReference type="ChEBI" id="CHEBI:29035"/>
        <label>2</label>
    </ligand>
</feature>
<evidence type="ECO:0000256" key="4">
    <source>
        <dbReference type="ARBA" id="ARBA00022438"/>
    </source>
</evidence>
<dbReference type="RefSeq" id="WP_184076590.1">
    <property type="nucleotide sequence ID" value="NZ_JACHDS010000001.1"/>
</dbReference>
<evidence type="ECO:0000259" key="9">
    <source>
        <dbReference type="PROSITE" id="PS00631"/>
    </source>
</evidence>
<dbReference type="EC" id="3.4.11.10" evidence="8"/>
<keyword evidence="4 8" id="KW-0031">Aminopeptidase</keyword>
<dbReference type="Gene3D" id="3.40.220.10">
    <property type="entry name" value="Leucine Aminopeptidase, subunit E, domain 1"/>
    <property type="match status" value="1"/>
</dbReference>
<evidence type="ECO:0000256" key="5">
    <source>
        <dbReference type="ARBA" id="ARBA00022670"/>
    </source>
</evidence>
<comment type="catalytic activity">
    <reaction evidence="2 8">
        <text>Release of an N-terminal amino acid, preferentially leucine, but not glutamic or aspartic acids.</text>
        <dbReference type="EC" id="3.4.11.10"/>
    </reaction>
</comment>
<keyword evidence="11" id="KW-1185">Reference proteome</keyword>
<organism evidence="10 11">
    <name type="scientific">Nocardiopsis mwathae</name>
    <dbReference type="NCBI Taxonomy" id="1472723"/>
    <lineage>
        <taxon>Bacteria</taxon>
        <taxon>Bacillati</taxon>
        <taxon>Actinomycetota</taxon>
        <taxon>Actinomycetes</taxon>
        <taxon>Streptosporangiales</taxon>
        <taxon>Nocardiopsidaceae</taxon>
        <taxon>Nocardiopsis</taxon>
    </lineage>
</organism>
<reference evidence="10 11" key="1">
    <citation type="submission" date="2020-08" db="EMBL/GenBank/DDBJ databases">
        <title>Sequencing the genomes of 1000 actinobacteria strains.</title>
        <authorList>
            <person name="Klenk H.-P."/>
        </authorList>
    </citation>
    <scope>NUCLEOTIDE SEQUENCE [LARGE SCALE GENOMIC DNA]</scope>
    <source>
        <strain evidence="10 11">DSM 46659</strain>
    </source>
</reference>
<comment type="cofactor">
    <cofactor evidence="8">
        <name>Mn(2+)</name>
        <dbReference type="ChEBI" id="CHEBI:29035"/>
    </cofactor>
    <text evidence="8">Binds 2 manganese ions per subunit.</text>
</comment>
<sequence>MPFATEIRPVPGGLADSAADVVAVPVRSGDDGPVAVTAGTGHSPEEFDARLPAPLADLIAHYELTGKPGETASLAADLGGGLVRLALLGVGASSPDDLRTAGAALARLAKGRERAAVAAPSLVQEGRSGADDASGRAAALSAFTEGALLASYTFTMKSADKGPRPVGAIDLVADDGAAAEPVRRGTALARATALARDLINMPSLEKDPEWLAGRAEEIGAEAGLDVEVWDEERLEREGFGAIVAVGQGSARPPRLVRLDYRPENPTSHVVLVGKGITFDTGGLQIKPTDNMVLMKTDMSGSAIVLGVLSALGDLGARVRVTGLIPLAENSVSGSAQRPGDVITTYDGRTVEVLNTDAEGRLVMADAMAYAVAGLAPDTIVDVATLTGAAKVALGTQTGALFSSDDALAEALEAAGRTSGEPVWRMPLVEEYRDTLDSTVADLANIGTSKDYGHPGATEAALFLREFSGGLPWAHLDVAGPGRATGDDGPITKGGTGFSTRLLLHWLTAMP</sequence>
<evidence type="ECO:0000313" key="10">
    <source>
        <dbReference type="EMBL" id="MBB6173288.1"/>
    </source>
</evidence>
<keyword evidence="8" id="KW-0479">Metal-binding</keyword>
<dbReference type="GO" id="GO:0006508">
    <property type="term" value="P:proteolysis"/>
    <property type="evidence" value="ECO:0007669"/>
    <property type="project" value="UniProtKB-KW"/>
</dbReference>
<feature type="binding site" evidence="8">
    <location>
        <position position="274"/>
    </location>
    <ligand>
        <name>Mn(2+)</name>
        <dbReference type="ChEBI" id="CHEBI:29035"/>
        <label>2</label>
    </ligand>
</feature>
<comment type="subcellular location">
    <subcellularLocation>
        <location evidence="8">Cytoplasm</location>
    </subcellularLocation>
</comment>
<comment type="function">
    <text evidence="7 8">Presumably involved in the processing and regular turnover of intracellular proteins. Catalyzes the removal of unsubstituted N-terminal amino acids from various peptides.</text>
</comment>
<comment type="similarity">
    <text evidence="3 8">Belongs to the peptidase M17 family.</text>
</comment>
<dbReference type="Proteomes" id="UP000546642">
    <property type="component" value="Unassembled WGS sequence"/>
</dbReference>
<evidence type="ECO:0000256" key="6">
    <source>
        <dbReference type="ARBA" id="ARBA00022801"/>
    </source>
</evidence>
<keyword evidence="6 8" id="KW-0378">Hydrolase</keyword>
<dbReference type="PRINTS" id="PR00481">
    <property type="entry name" value="LAMNOPPTDASE"/>
</dbReference>
<dbReference type="InterPro" id="IPR011356">
    <property type="entry name" value="Leucine_aapep/pepB"/>
</dbReference>
<feature type="binding site" evidence="8">
    <location>
        <position position="358"/>
    </location>
    <ligand>
        <name>Mn(2+)</name>
        <dbReference type="ChEBI" id="CHEBI:29035"/>
        <label>2</label>
    </ligand>
</feature>
<dbReference type="GO" id="GO:0070006">
    <property type="term" value="F:metalloaminopeptidase activity"/>
    <property type="evidence" value="ECO:0007669"/>
    <property type="project" value="InterPro"/>
</dbReference>
<feature type="binding site" evidence="8">
    <location>
        <position position="279"/>
    </location>
    <ligand>
        <name>Mn(2+)</name>
        <dbReference type="ChEBI" id="CHEBI:29035"/>
        <label>2</label>
    </ligand>
</feature>
<dbReference type="InterPro" id="IPR043472">
    <property type="entry name" value="Macro_dom-like"/>
</dbReference>
<protein>
    <recommendedName>
        <fullName evidence="8">Probable cytosol aminopeptidase</fullName>
        <ecNumber evidence="8">3.4.11.1</ecNumber>
    </recommendedName>
    <alternativeName>
        <fullName evidence="8">Leucine aminopeptidase</fullName>
        <shortName evidence="8">LAP</shortName>
        <ecNumber evidence="8">3.4.11.10</ecNumber>
    </alternativeName>
    <alternativeName>
        <fullName evidence="8">Leucyl aminopeptidase</fullName>
    </alternativeName>
</protein>
<dbReference type="PROSITE" id="PS00631">
    <property type="entry name" value="CYTOSOL_AP"/>
    <property type="match status" value="1"/>
</dbReference>
<dbReference type="NCBIfam" id="NF002073">
    <property type="entry name" value="PRK00913.1-2"/>
    <property type="match status" value="1"/>
</dbReference>
<evidence type="ECO:0000313" key="11">
    <source>
        <dbReference type="Proteomes" id="UP000546642"/>
    </source>
</evidence>
<keyword evidence="5 8" id="KW-0645">Protease</keyword>
<evidence type="ECO:0000256" key="8">
    <source>
        <dbReference type="HAMAP-Rule" id="MF_00181"/>
    </source>
</evidence>
<dbReference type="PANTHER" id="PTHR11963:SF23">
    <property type="entry name" value="CYTOSOL AMINOPEPTIDASE"/>
    <property type="match status" value="1"/>
</dbReference>